<feature type="domain" description="AB hydrolase-1" evidence="1">
    <location>
        <begin position="37"/>
        <end position="281"/>
    </location>
</feature>
<dbReference type="InterPro" id="IPR029058">
    <property type="entry name" value="AB_hydrolase_fold"/>
</dbReference>
<sequence>MMDQPAIAPRTRTIALPSRGGEIAALEFGPGDRPVDVVFSHANGFNAATYRSILAPLSSELRILAYDLRGQGRTRLPAEAGAHPGWTVFRDDLLAVLEAETSGPVVLAGHSMGATASLLAAASQPDRVRELLLFEPVIFPGIHQAQPGAGGGSMLSDGALRRRRWFASRQEALQSYRGRGAFRTWSEEQLADYVEAGFVDQPDGGVGLACAPEWEAASYRMHRYDPVAAFAATGCPVLVLRGEHHSTVQITGDDLPTTGRIELRTVPGASHFLPMEHPQLLRRELRRAAGD</sequence>
<organism evidence="2 3">
    <name type="scientific">Phenylobacterium deserti</name>
    <dbReference type="NCBI Taxonomy" id="1914756"/>
    <lineage>
        <taxon>Bacteria</taxon>
        <taxon>Pseudomonadati</taxon>
        <taxon>Pseudomonadota</taxon>
        <taxon>Alphaproteobacteria</taxon>
        <taxon>Caulobacterales</taxon>
        <taxon>Caulobacteraceae</taxon>
        <taxon>Phenylobacterium</taxon>
    </lineage>
</organism>
<comment type="caution">
    <text evidence="2">The sequence shown here is derived from an EMBL/GenBank/DDBJ whole genome shotgun (WGS) entry which is preliminary data.</text>
</comment>
<dbReference type="PANTHER" id="PTHR43798:SF5">
    <property type="entry name" value="MONOACYLGLYCEROL LIPASE ABHD6"/>
    <property type="match status" value="1"/>
</dbReference>
<evidence type="ECO:0000313" key="3">
    <source>
        <dbReference type="Proteomes" id="UP000249725"/>
    </source>
</evidence>
<dbReference type="OrthoDB" id="9806902at2"/>
<dbReference type="EMBL" id="QFYR01000001">
    <property type="protein sequence ID" value="RAK57469.1"/>
    <property type="molecule type" value="Genomic_DNA"/>
</dbReference>
<dbReference type="SUPFAM" id="SSF53474">
    <property type="entry name" value="alpha/beta-Hydrolases"/>
    <property type="match status" value="1"/>
</dbReference>
<dbReference type="InterPro" id="IPR050266">
    <property type="entry name" value="AB_hydrolase_sf"/>
</dbReference>
<dbReference type="GO" id="GO:0016020">
    <property type="term" value="C:membrane"/>
    <property type="evidence" value="ECO:0007669"/>
    <property type="project" value="TreeGrafter"/>
</dbReference>
<keyword evidence="3" id="KW-1185">Reference proteome</keyword>
<proteinExistence type="predicted"/>
<gene>
    <name evidence="2" type="ORF">DJ018_05885</name>
</gene>
<dbReference type="PRINTS" id="PR00412">
    <property type="entry name" value="EPOXHYDRLASE"/>
</dbReference>
<evidence type="ECO:0000259" key="1">
    <source>
        <dbReference type="Pfam" id="PF12697"/>
    </source>
</evidence>
<protein>
    <submittedName>
        <fullName evidence="2">Alpha/beta hydrolase</fullName>
    </submittedName>
</protein>
<dbReference type="Gene3D" id="3.40.50.1820">
    <property type="entry name" value="alpha/beta hydrolase"/>
    <property type="match status" value="1"/>
</dbReference>
<dbReference type="GO" id="GO:0047372">
    <property type="term" value="F:monoacylglycerol lipase activity"/>
    <property type="evidence" value="ECO:0007669"/>
    <property type="project" value="TreeGrafter"/>
</dbReference>
<dbReference type="Proteomes" id="UP000249725">
    <property type="component" value="Unassembled WGS sequence"/>
</dbReference>
<dbReference type="Pfam" id="PF12697">
    <property type="entry name" value="Abhydrolase_6"/>
    <property type="match status" value="1"/>
</dbReference>
<reference evidence="3" key="1">
    <citation type="submission" date="2018-05" db="EMBL/GenBank/DDBJ databases">
        <authorList>
            <person name="Li X."/>
        </authorList>
    </citation>
    <scope>NUCLEOTIDE SEQUENCE [LARGE SCALE GENOMIC DNA]</scope>
    <source>
        <strain evidence="3">YIM 73061</strain>
    </source>
</reference>
<dbReference type="InterPro" id="IPR000073">
    <property type="entry name" value="AB_hydrolase_1"/>
</dbReference>
<dbReference type="InterPro" id="IPR000639">
    <property type="entry name" value="Epox_hydrolase-like"/>
</dbReference>
<dbReference type="AlphaFoldDB" id="A0A328ASE7"/>
<name>A0A328ASE7_9CAUL</name>
<dbReference type="PANTHER" id="PTHR43798">
    <property type="entry name" value="MONOACYLGLYCEROL LIPASE"/>
    <property type="match status" value="1"/>
</dbReference>
<keyword evidence="2" id="KW-0378">Hydrolase</keyword>
<dbReference type="PRINTS" id="PR00111">
    <property type="entry name" value="ABHYDROLASE"/>
</dbReference>
<dbReference type="GO" id="GO:0046464">
    <property type="term" value="P:acylglycerol catabolic process"/>
    <property type="evidence" value="ECO:0007669"/>
    <property type="project" value="TreeGrafter"/>
</dbReference>
<accession>A0A328ASE7</accession>
<evidence type="ECO:0000313" key="2">
    <source>
        <dbReference type="EMBL" id="RAK57469.1"/>
    </source>
</evidence>